<evidence type="ECO:0000256" key="1">
    <source>
        <dbReference type="SAM" id="MobiDB-lite"/>
    </source>
</evidence>
<name>A0A0C9YYN9_9AGAM</name>
<keyword evidence="3" id="KW-1185">Reference proteome</keyword>
<dbReference type="EMBL" id="KN833793">
    <property type="protein sequence ID" value="KIK19004.1"/>
    <property type="molecule type" value="Genomic_DNA"/>
</dbReference>
<reference evidence="3" key="2">
    <citation type="submission" date="2015-01" db="EMBL/GenBank/DDBJ databases">
        <title>Evolutionary Origins and Diversification of the Mycorrhizal Mutualists.</title>
        <authorList>
            <consortium name="DOE Joint Genome Institute"/>
            <consortium name="Mycorrhizal Genomics Consortium"/>
            <person name="Kohler A."/>
            <person name="Kuo A."/>
            <person name="Nagy L.G."/>
            <person name="Floudas D."/>
            <person name="Copeland A."/>
            <person name="Barry K.W."/>
            <person name="Cichocki N."/>
            <person name="Veneault-Fourrey C."/>
            <person name="LaButti K."/>
            <person name="Lindquist E.A."/>
            <person name="Lipzen A."/>
            <person name="Lundell T."/>
            <person name="Morin E."/>
            <person name="Murat C."/>
            <person name="Riley R."/>
            <person name="Ohm R."/>
            <person name="Sun H."/>
            <person name="Tunlid A."/>
            <person name="Henrissat B."/>
            <person name="Grigoriev I.V."/>
            <person name="Hibbett D.S."/>
            <person name="Martin F."/>
        </authorList>
    </citation>
    <scope>NUCLEOTIDE SEQUENCE [LARGE SCALE GENOMIC DNA]</scope>
    <source>
        <strain evidence="3">441</strain>
    </source>
</reference>
<evidence type="ECO:0000313" key="3">
    <source>
        <dbReference type="Proteomes" id="UP000054018"/>
    </source>
</evidence>
<organism evidence="2 3">
    <name type="scientific">Pisolithus microcarpus 441</name>
    <dbReference type="NCBI Taxonomy" id="765257"/>
    <lineage>
        <taxon>Eukaryota</taxon>
        <taxon>Fungi</taxon>
        <taxon>Dikarya</taxon>
        <taxon>Basidiomycota</taxon>
        <taxon>Agaricomycotina</taxon>
        <taxon>Agaricomycetes</taxon>
        <taxon>Agaricomycetidae</taxon>
        <taxon>Boletales</taxon>
        <taxon>Sclerodermatineae</taxon>
        <taxon>Pisolithaceae</taxon>
        <taxon>Pisolithus</taxon>
    </lineage>
</organism>
<feature type="compositionally biased region" description="Polar residues" evidence="1">
    <location>
        <begin position="55"/>
        <end position="68"/>
    </location>
</feature>
<proteinExistence type="predicted"/>
<evidence type="ECO:0000313" key="2">
    <source>
        <dbReference type="EMBL" id="KIK19004.1"/>
    </source>
</evidence>
<reference evidence="2 3" key="1">
    <citation type="submission" date="2014-04" db="EMBL/GenBank/DDBJ databases">
        <authorList>
            <consortium name="DOE Joint Genome Institute"/>
            <person name="Kuo A."/>
            <person name="Kohler A."/>
            <person name="Costa M.D."/>
            <person name="Nagy L.G."/>
            <person name="Floudas D."/>
            <person name="Copeland A."/>
            <person name="Barry K.W."/>
            <person name="Cichocki N."/>
            <person name="Veneault-Fourrey C."/>
            <person name="LaButti K."/>
            <person name="Lindquist E.A."/>
            <person name="Lipzen A."/>
            <person name="Lundell T."/>
            <person name="Morin E."/>
            <person name="Murat C."/>
            <person name="Sun H."/>
            <person name="Tunlid A."/>
            <person name="Henrissat B."/>
            <person name="Grigoriev I.V."/>
            <person name="Hibbett D.S."/>
            <person name="Martin F."/>
            <person name="Nordberg H.P."/>
            <person name="Cantor M.N."/>
            <person name="Hua S.X."/>
        </authorList>
    </citation>
    <scope>NUCLEOTIDE SEQUENCE [LARGE SCALE GENOMIC DNA]</scope>
    <source>
        <strain evidence="2 3">441</strain>
    </source>
</reference>
<protein>
    <submittedName>
        <fullName evidence="2">Uncharacterized protein</fullName>
    </submittedName>
</protein>
<dbReference type="AlphaFoldDB" id="A0A0C9YYN9"/>
<accession>A0A0C9YYN9</accession>
<sequence>MSSVNFQMRHFDSETPRHVIITYTTHESGEDRARGRYTTRVQGHGSGRDADGREGTSTSFGNWTPSNTRVSEGVRRLKMLSGFGN</sequence>
<dbReference type="Proteomes" id="UP000054018">
    <property type="component" value="Unassembled WGS sequence"/>
</dbReference>
<feature type="region of interest" description="Disordered" evidence="1">
    <location>
        <begin position="39"/>
        <end position="68"/>
    </location>
</feature>
<dbReference type="HOGENOM" id="CLU_2513489_0_0_1"/>
<gene>
    <name evidence="2" type="ORF">PISMIDRAFT_160270</name>
</gene>